<dbReference type="Proteomes" id="UP001595841">
    <property type="component" value="Unassembled WGS sequence"/>
</dbReference>
<dbReference type="GO" id="GO:0016787">
    <property type="term" value="F:hydrolase activity"/>
    <property type="evidence" value="ECO:0007669"/>
    <property type="project" value="UniProtKB-KW"/>
</dbReference>
<dbReference type="RefSeq" id="WP_379763856.1">
    <property type="nucleotide sequence ID" value="NZ_JBHSCL010000004.1"/>
</dbReference>
<reference evidence="3" key="1">
    <citation type="journal article" date="2019" name="Int. J. Syst. Evol. Microbiol.">
        <title>The Global Catalogue of Microorganisms (GCM) 10K type strain sequencing project: providing services to taxonomists for standard genome sequencing and annotation.</title>
        <authorList>
            <consortium name="The Broad Institute Genomics Platform"/>
            <consortium name="The Broad Institute Genome Sequencing Center for Infectious Disease"/>
            <person name="Wu L."/>
            <person name="Ma J."/>
        </authorList>
    </citation>
    <scope>NUCLEOTIDE SEQUENCE [LARGE SCALE GENOMIC DNA]</scope>
    <source>
        <strain evidence="3">CGMCC 1.15774</strain>
    </source>
</reference>
<dbReference type="PANTHER" id="PTHR43283">
    <property type="entry name" value="BETA-LACTAMASE-RELATED"/>
    <property type="match status" value="1"/>
</dbReference>
<organism evidence="2 3">
    <name type="scientific">Flagellimonas marina</name>
    <dbReference type="NCBI Taxonomy" id="1775168"/>
    <lineage>
        <taxon>Bacteria</taxon>
        <taxon>Pseudomonadati</taxon>
        <taxon>Bacteroidota</taxon>
        <taxon>Flavobacteriia</taxon>
        <taxon>Flavobacteriales</taxon>
        <taxon>Flavobacteriaceae</taxon>
        <taxon>Flagellimonas</taxon>
    </lineage>
</organism>
<dbReference type="PANTHER" id="PTHR43283:SF18">
    <property type="match status" value="1"/>
</dbReference>
<evidence type="ECO:0000313" key="3">
    <source>
        <dbReference type="Proteomes" id="UP001595841"/>
    </source>
</evidence>
<accession>A0ABV8PMR7</accession>
<dbReference type="EMBL" id="JBHSCL010000004">
    <property type="protein sequence ID" value="MFC4220356.1"/>
    <property type="molecule type" value="Genomic_DNA"/>
</dbReference>
<dbReference type="InterPro" id="IPR001466">
    <property type="entry name" value="Beta-lactam-related"/>
</dbReference>
<sequence>MKQIIILAFLSFGCSFGWSQIDSNPNHPKGQEVSPILKSLAENGCPGVSLALLDSDGWWLQSEGFSNIEAQQKMENTFLHYLQSVSKTYMAVATLQLFEEGKLQLDDPIDQYLAPEVSEMIDRANEITIKMLLNHTSGIPEYNFHPAYASTLLQHPETAFTAKDYIKFIDGKKLTFEPGSQYSYRNTNYVLLALIADSITGDHGVYIKENIFKPLGLQHTYYRISDEKLNGETLSSSYWDRYSDGILENISHIQKQNVTYMVGDDGIVTTPKEAILFLKGLLEGKLLKESTLKLMMTWVNNWEDRPVYGLGLGHGNILGHPFYGHSGGGIGAGCELRYSPETNRYMFIAINIGTVTYSPLHIPLEELRNQLFLAMVE</sequence>
<dbReference type="InterPro" id="IPR012338">
    <property type="entry name" value="Beta-lactam/transpept-like"/>
</dbReference>
<keyword evidence="2" id="KW-0378">Hydrolase</keyword>
<dbReference type="SUPFAM" id="SSF56601">
    <property type="entry name" value="beta-lactamase/transpeptidase-like"/>
    <property type="match status" value="1"/>
</dbReference>
<dbReference type="Pfam" id="PF00144">
    <property type="entry name" value="Beta-lactamase"/>
    <property type="match status" value="1"/>
</dbReference>
<protein>
    <submittedName>
        <fullName evidence="2">Serine hydrolase domain-containing protein</fullName>
        <ecNumber evidence="2">3.-.-.-</ecNumber>
    </submittedName>
</protein>
<feature type="domain" description="Beta-lactamase-related" evidence="1">
    <location>
        <begin position="40"/>
        <end position="352"/>
    </location>
</feature>
<dbReference type="EC" id="3.-.-.-" evidence="2"/>
<gene>
    <name evidence="2" type="ORF">ACFOWS_09435</name>
</gene>
<keyword evidence="3" id="KW-1185">Reference proteome</keyword>
<comment type="caution">
    <text evidence="2">The sequence shown here is derived from an EMBL/GenBank/DDBJ whole genome shotgun (WGS) entry which is preliminary data.</text>
</comment>
<evidence type="ECO:0000313" key="2">
    <source>
        <dbReference type="EMBL" id="MFC4220356.1"/>
    </source>
</evidence>
<name>A0ABV8PMR7_9FLAO</name>
<evidence type="ECO:0000259" key="1">
    <source>
        <dbReference type="Pfam" id="PF00144"/>
    </source>
</evidence>
<proteinExistence type="predicted"/>
<dbReference type="InterPro" id="IPR050789">
    <property type="entry name" value="Diverse_Enzym_Activities"/>
</dbReference>
<dbReference type="Gene3D" id="3.40.710.10">
    <property type="entry name" value="DD-peptidase/beta-lactamase superfamily"/>
    <property type="match status" value="1"/>
</dbReference>